<dbReference type="OrthoDB" id="9801997at2"/>
<comment type="caution">
    <text evidence="1">The sequence shown here is derived from an EMBL/GenBank/DDBJ whole genome shotgun (WGS) entry which is preliminary data.</text>
</comment>
<name>A0A3A3GK68_9BURK</name>
<proteinExistence type="predicted"/>
<evidence type="ECO:0000313" key="2">
    <source>
        <dbReference type="Proteomes" id="UP000266327"/>
    </source>
</evidence>
<dbReference type="Proteomes" id="UP000266327">
    <property type="component" value="Unassembled WGS sequence"/>
</dbReference>
<dbReference type="EMBL" id="QYUQ01000002">
    <property type="protein sequence ID" value="RJG01350.1"/>
    <property type="molecule type" value="Genomic_DNA"/>
</dbReference>
<dbReference type="SUPFAM" id="SSF69118">
    <property type="entry name" value="AhpD-like"/>
    <property type="match status" value="1"/>
</dbReference>
<sequence length="182" mass="20385">MRVHIPERHASNPVAYVMSTHAEDIVRAGINFSKETYSRSSLSLREFEAARTRTAQINGCVLCKAWRSARDVPGYLESLGAESHASVVQNGPAPDEMFYQSVSNWQNTDLFSERERIAIEYAELMGLEPNELAYNEDFWRRAKAIFTDNELVDLSFCLAAWIGLGRAIHVLGLDNAAACQIS</sequence>
<dbReference type="Gene3D" id="1.20.1290.10">
    <property type="entry name" value="AhpD-like"/>
    <property type="match status" value="1"/>
</dbReference>
<gene>
    <name evidence="1" type="ORF">D3878_06935</name>
</gene>
<keyword evidence="2" id="KW-1185">Reference proteome</keyword>
<dbReference type="RefSeq" id="WP_119784799.1">
    <property type="nucleotide sequence ID" value="NZ_QYUQ01000002.1"/>
</dbReference>
<protein>
    <submittedName>
        <fullName evidence="1">Carboxymuconolactone decarboxylase family protein</fullName>
    </submittedName>
</protein>
<organism evidence="1 2">
    <name type="scientific">Noviherbaspirillum sedimenti</name>
    <dbReference type="NCBI Taxonomy" id="2320865"/>
    <lineage>
        <taxon>Bacteria</taxon>
        <taxon>Pseudomonadati</taxon>
        <taxon>Pseudomonadota</taxon>
        <taxon>Betaproteobacteria</taxon>
        <taxon>Burkholderiales</taxon>
        <taxon>Oxalobacteraceae</taxon>
        <taxon>Noviherbaspirillum</taxon>
    </lineage>
</organism>
<reference evidence="2" key="1">
    <citation type="submission" date="2018-09" db="EMBL/GenBank/DDBJ databases">
        <authorList>
            <person name="Zhu H."/>
        </authorList>
    </citation>
    <scope>NUCLEOTIDE SEQUENCE [LARGE SCALE GENOMIC DNA]</scope>
    <source>
        <strain evidence="2">K1S02-23</strain>
    </source>
</reference>
<dbReference type="InterPro" id="IPR029032">
    <property type="entry name" value="AhpD-like"/>
</dbReference>
<dbReference type="AlphaFoldDB" id="A0A3A3GK68"/>
<accession>A0A3A3GK68</accession>
<evidence type="ECO:0000313" key="1">
    <source>
        <dbReference type="EMBL" id="RJG01350.1"/>
    </source>
</evidence>